<keyword evidence="7 8" id="KW-0449">Lipoprotein</keyword>
<keyword evidence="11" id="KW-1185">Reference proteome</keyword>
<evidence type="ECO:0000256" key="7">
    <source>
        <dbReference type="ARBA" id="ARBA00023288"/>
    </source>
</evidence>
<evidence type="ECO:0000256" key="8">
    <source>
        <dbReference type="RuleBase" id="RU362097"/>
    </source>
</evidence>
<evidence type="ECO:0000256" key="2">
    <source>
        <dbReference type="ARBA" id="ARBA00022452"/>
    </source>
</evidence>
<evidence type="ECO:0000313" key="10">
    <source>
        <dbReference type="EMBL" id="WCI02880.1"/>
    </source>
</evidence>
<dbReference type="Gene3D" id="1.20.1600.10">
    <property type="entry name" value="Outer membrane efflux proteins (OEP)"/>
    <property type="match status" value="1"/>
</dbReference>
<dbReference type="PANTHER" id="PTHR30203">
    <property type="entry name" value="OUTER MEMBRANE CATION EFFLUX PROTEIN"/>
    <property type="match status" value="1"/>
</dbReference>
<dbReference type="NCBIfam" id="TIGR01845">
    <property type="entry name" value="outer_NodT"/>
    <property type="match status" value="1"/>
</dbReference>
<keyword evidence="4 8" id="KW-0472">Membrane</keyword>
<keyword evidence="5 8" id="KW-0564">Palmitate</keyword>
<evidence type="ECO:0000256" key="6">
    <source>
        <dbReference type="ARBA" id="ARBA00023237"/>
    </source>
</evidence>
<dbReference type="GeneID" id="301034475"/>
<name>A0ABY7RH40_9PSED</name>
<evidence type="ECO:0000256" key="5">
    <source>
        <dbReference type="ARBA" id="ARBA00023139"/>
    </source>
</evidence>
<proteinExistence type="inferred from homology"/>
<dbReference type="SUPFAM" id="SSF56954">
    <property type="entry name" value="Outer membrane efflux proteins (OEP)"/>
    <property type="match status" value="1"/>
</dbReference>
<reference evidence="10 11" key="1">
    <citation type="journal article" date="2020" name="Front. Microbiol.">
        <title>Toward Biorecycling: Isolation of a Soil Bacterium That Grows on a Polyurethane Oligomer and Monomer.</title>
        <authorList>
            <person name="Espinosa M.J.C."/>
            <person name="Blanco A.C."/>
            <person name="Schmidgall T."/>
            <person name="Atanasoff-Kardjalieff A.K."/>
            <person name="Kappelmeyer U."/>
            <person name="Tischler D."/>
            <person name="Pieper D.H."/>
            <person name="Heipieper H.J."/>
            <person name="Eberlein C."/>
        </authorList>
    </citation>
    <scope>NUCLEOTIDE SEQUENCE [LARGE SCALE GENOMIC DNA]</scope>
    <source>
        <strain evidence="10 11">TDA1</strain>
    </source>
</reference>
<dbReference type="RefSeq" id="WP_081874743.1">
    <property type="nucleotide sequence ID" value="NZ_CP116669.1"/>
</dbReference>
<dbReference type="Pfam" id="PF02321">
    <property type="entry name" value="OEP"/>
    <property type="match status" value="2"/>
</dbReference>
<keyword evidence="3 8" id="KW-0812">Transmembrane</keyword>
<sequence>MPADVSDQALPARWWALYHDPQLNAWVQQALEHNQDLAQAEANVQAMLAGIGEFDAKRWPSTSLGFAASYGKSADDQTLAEATDSHAPSQWAFNPAIELAYQVDVWGQVRAAIERARVQAEASREALELVHLQVVSQTTRAYIDQCVYGARIAAASQSLDTLQRSVQLSERQRQAGVATELDAVRLVGLREQVQAQLPMLEARRRMALYELSMLSGQEPAALIDNGAPCQTIPTLAAPLPAGDAWRLLERRPDVRKAERELQAAALEVDIVKADLYPKVSFGASLTSSDHHLANLGDSRALMFAIGPLIRWEFPNIKANRARVSKAQALQQAQIAHYRGVALAALKDVRQALARFDGERQRTQALAAALVQGQRGFALAQSSYRAGTLDALALLDSERDLIAVRASHVEAQGRLARAQINLFRALGGRWQSSPAPAPSRVRRSTPATGSQS</sequence>
<evidence type="ECO:0000256" key="4">
    <source>
        <dbReference type="ARBA" id="ARBA00023136"/>
    </source>
</evidence>
<dbReference type="InterPro" id="IPR003423">
    <property type="entry name" value="OMP_efflux"/>
</dbReference>
<feature type="region of interest" description="Disordered" evidence="9">
    <location>
        <begin position="430"/>
        <end position="451"/>
    </location>
</feature>
<organism evidence="10 11">
    <name type="scientific">Pseudomonas capeferrum</name>
    <dbReference type="NCBI Taxonomy" id="1495066"/>
    <lineage>
        <taxon>Bacteria</taxon>
        <taxon>Pseudomonadati</taxon>
        <taxon>Pseudomonadota</taxon>
        <taxon>Gammaproteobacteria</taxon>
        <taxon>Pseudomonadales</taxon>
        <taxon>Pseudomonadaceae</taxon>
        <taxon>Pseudomonas</taxon>
    </lineage>
</organism>
<dbReference type="Gene3D" id="2.20.200.10">
    <property type="entry name" value="Outer membrane efflux proteins (OEP)"/>
    <property type="match status" value="1"/>
</dbReference>
<gene>
    <name evidence="10" type="ORF">PMC74_09735</name>
</gene>
<comment type="subcellular location">
    <subcellularLocation>
        <location evidence="8">Cell outer membrane</location>
        <topology evidence="8">Lipid-anchor</topology>
    </subcellularLocation>
</comment>
<evidence type="ECO:0000313" key="11">
    <source>
        <dbReference type="Proteomes" id="UP001214301"/>
    </source>
</evidence>
<evidence type="ECO:0000256" key="1">
    <source>
        <dbReference type="ARBA" id="ARBA00007613"/>
    </source>
</evidence>
<keyword evidence="6" id="KW-0998">Cell outer membrane</keyword>
<keyword evidence="2 8" id="KW-1134">Transmembrane beta strand</keyword>
<dbReference type="InterPro" id="IPR010131">
    <property type="entry name" value="MdtP/NodT-like"/>
</dbReference>
<dbReference type="Proteomes" id="UP001214301">
    <property type="component" value="Chromosome"/>
</dbReference>
<dbReference type="PANTHER" id="PTHR30203:SF21">
    <property type="entry name" value="OUTER MEMBRANE COMPONENT OF MULTIDRUG EFFLUX PUMP-RELATED"/>
    <property type="match status" value="1"/>
</dbReference>
<dbReference type="EMBL" id="CP116669">
    <property type="protein sequence ID" value="WCI02880.1"/>
    <property type="molecule type" value="Genomic_DNA"/>
</dbReference>
<accession>A0ABY7RH40</accession>
<protein>
    <submittedName>
        <fullName evidence="10">TolC family protein</fullName>
    </submittedName>
</protein>
<evidence type="ECO:0000256" key="9">
    <source>
        <dbReference type="SAM" id="MobiDB-lite"/>
    </source>
</evidence>
<evidence type="ECO:0000256" key="3">
    <source>
        <dbReference type="ARBA" id="ARBA00022692"/>
    </source>
</evidence>
<comment type="similarity">
    <text evidence="1 8">Belongs to the outer membrane factor (OMF) (TC 1.B.17) family.</text>
</comment>